<dbReference type="InterPro" id="IPR014729">
    <property type="entry name" value="Rossmann-like_a/b/a_fold"/>
</dbReference>
<dbReference type="GO" id="GO:0000270">
    <property type="term" value="P:peptidoglycan metabolic process"/>
    <property type="evidence" value="ECO:0007669"/>
    <property type="project" value="TreeGrafter"/>
</dbReference>
<accession>V5SDK3</accession>
<organism evidence="3 4">
    <name type="scientific">Hyphomicrobium nitrativorans NL23</name>
    <dbReference type="NCBI Taxonomy" id="1029756"/>
    <lineage>
        <taxon>Bacteria</taxon>
        <taxon>Pseudomonadati</taxon>
        <taxon>Pseudomonadota</taxon>
        <taxon>Alphaproteobacteria</taxon>
        <taxon>Hyphomicrobiales</taxon>
        <taxon>Hyphomicrobiaceae</taxon>
        <taxon>Hyphomicrobium</taxon>
    </lineage>
</organism>
<gene>
    <name evidence="3" type="ORF">W911_09735</name>
</gene>
<dbReference type="PANTHER" id="PTHR30336:SF4">
    <property type="entry name" value="ENVELOPE BIOGENESIS FACTOR ELYC"/>
    <property type="match status" value="1"/>
</dbReference>
<dbReference type="CDD" id="cd06259">
    <property type="entry name" value="YdcF-like"/>
    <property type="match status" value="1"/>
</dbReference>
<dbReference type="RefSeq" id="WP_023787309.1">
    <property type="nucleotide sequence ID" value="NC_022997.1"/>
</dbReference>
<dbReference type="InterPro" id="IPR051599">
    <property type="entry name" value="Cell_Envelope_Assoc"/>
</dbReference>
<dbReference type="OrthoDB" id="9809813at2"/>
<feature type="domain" description="DUF218" evidence="2">
    <location>
        <begin position="83"/>
        <end position="249"/>
    </location>
</feature>
<dbReference type="Gene3D" id="3.40.50.620">
    <property type="entry name" value="HUPs"/>
    <property type="match status" value="1"/>
</dbReference>
<keyword evidence="1" id="KW-0812">Transmembrane</keyword>
<keyword evidence="4" id="KW-1185">Reference proteome</keyword>
<evidence type="ECO:0000256" key="1">
    <source>
        <dbReference type="SAM" id="Phobius"/>
    </source>
</evidence>
<evidence type="ECO:0000259" key="2">
    <source>
        <dbReference type="Pfam" id="PF02698"/>
    </source>
</evidence>
<feature type="transmembrane region" description="Helical" evidence="1">
    <location>
        <begin position="42"/>
        <end position="66"/>
    </location>
</feature>
<dbReference type="PATRIC" id="fig|1029756.8.peg.2025"/>
<keyword evidence="1" id="KW-0472">Membrane</keyword>
<evidence type="ECO:0000313" key="3">
    <source>
        <dbReference type="EMBL" id="AHB48608.1"/>
    </source>
</evidence>
<protein>
    <recommendedName>
        <fullName evidence="2">DUF218 domain-containing protein</fullName>
    </recommendedName>
</protein>
<proteinExistence type="predicted"/>
<dbReference type="GO" id="GO:0043164">
    <property type="term" value="P:Gram-negative-bacterium-type cell wall biogenesis"/>
    <property type="evidence" value="ECO:0007669"/>
    <property type="project" value="TreeGrafter"/>
</dbReference>
<dbReference type="PANTHER" id="PTHR30336">
    <property type="entry name" value="INNER MEMBRANE PROTEIN, PROBABLE PERMEASE"/>
    <property type="match status" value="1"/>
</dbReference>
<feature type="transmembrane region" description="Helical" evidence="1">
    <location>
        <begin position="12"/>
        <end position="30"/>
    </location>
</feature>
<dbReference type="AlphaFoldDB" id="V5SDK3"/>
<dbReference type="Proteomes" id="UP000018542">
    <property type="component" value="Chromosome"/>
</dbReference>
<dbReference type="EMBL" id="CP006912">
    <property type="protein sequence ID" value="AHB48608.1"/>
    <property type="molecule type" value="Genomic_DNA"/>
</dbReference>
<dbReference type="HOGENOM" id="CLU_053514_1_2_5"/>
<evidence type="ECO:0000313" key="4">
    <source>
        <dbReference type="Proteomes" id="UP000018542"/>
    </source>
</evidence>
<sequence>MPYTLSKILASLAQPSSMAVLALVAGILLLARGCAPRLSRLLAWGGLVLLVGGGLSPVANVLILPLEQRFAAVLQPQPGARVDGIILLGGFEDAHVSAGRGGLGLNEAAERVTEGLRLALRHPEAKVVFTGGAGGLFATAEASGPVGAFLAEAGIDPARLVLENRSRNTYENAVLTREMVKPRPGQRWYLVTSAFHMPRAIGLFRKAGFDVIAYPVDYRTRGAEDATRTFARIPQGLMRLDVAVNEWLGLLAYRLLGRTDELFPAP</sequence>
<dbReference type="GO" id="GO:0005886">
    <property type="term" value="C:plasma membrane"/>
    <property type="evidence" value="ECO:0007669"/>
    <property type="project" value="TreeGrafter"/>
</dbReference>
<name>V5SDK3_9HYPH</name>
<dbReference type="InterPro" id="IPR003848">
    <property type="entry name" value="DUF218"/>
</dbReference>
<dbReference type="KEGG" id="hni:W911_09735"/>
<dbReference type="Pfam" id="PF02698">
    <property type="entry name" value="DUF218"/>
    <property type="match status" value="1"/>
</dbReference>
<keyword evidence="1" id="KW-1133">Transmembrane helix</keyword>
<reference evidence="3 4" key="1">
    <citation type="journal article" date="2014" name="Genome Announc.">
        <title>Complete Genome Sequence of Hyphomicrobium nitrativorans Strain NL23, a Denitrifying Bacterium Isolated from Biofilm of a Methanol-Fed Denitrification System Treating Seawater at the Montreal Biodome.</title>
        <authorList>
            <person name="Martineau C."/>
            <person name="Villeneuve C."/>
            <person name="Mauffrey F."/>
            <person name="Villemur R."/>
        </authorList>
    </citation>
    <scope>NUCLEOTIDE SEQUENCE [LARGE SCALE GENOMIC DNA]</scope>
    <source>
        <strain evidence="3">NL23</strain>
    </source>
</reference>